<proteinExistence type="inferred from homology"/>
<comment type="cofactor">
    <cofactor evidence="8">
        <name>Mg(2+)</name>
        <dbReference type="ChEBI" id="CHEBI:18420"/>
    </cofactor>
    <text evidence="8">Divalent metal ions. Mg(2+) is the most effective.</text>
</comment>
<dbReference type="FunFam" id="3.40.50.1000:FF:000053">
    <property type="entry name" value="TIGR01457 family HAD hydrolase"/>
    <property type="match status" value="1"/>
</dbReference>
<keyword evidence="2 5" id="KW-0479">Metal-binding</keyword>
<dbReference type="Gene3D" id="3.40.50.1000">
    <property type="entry name" value="HAD superfamily/HAD-like"/>
    <property type="match status" value="2"/>
</dbReference>
<dbReference type="Proteomes" id="UP000182584">
    <property type="component" value="Unassembled WGS sequence"/>
</dbReference>
<evidence type="ECO:0000256" key="7">
    <source>
        <dbReference type="PIRSR" id="PIRSR000915-2"/>
    </source>
</evidence>
<dbReference type="GO" id="GO:0046872">
    <property type="term" value="F:metal ion binding"/>
    <property type="evidence" value="ECO:0007669"/>
    <property type="project" value="UniProtKB-KW"/>
</dbReference>
<feature type="binding site" evidence="8">
    <location>
        <position position="227"/>
    </location>
    <ligand>
        <name>Mg(2+)</name>
        <dbReference type="ChEBI" id="CHEBI:18420"/>
    </ligand>
</feature>
<feature type="binding site" evidence="7">
    <location>
        <position position="202"/>
    </location>
    <ligand>
        <name>substrate</name>
    </ligand>
</feature>
<comment type="similarity">
    <text evidence="1 5">Belongs to the HAD-like hydrolase superfamily. NagD family.</text>
</comment>
<feature type="active site" description="Proton donor" evidence="6">
    <location>
        <position position="33"/>
    </location>
</feature>
<accession>A0A1H9VCI7</accession>
<gene>
    <name evidence="9" type="ORF">SAMN04487884_12268</name>
</gene>
<feature type="active site" description="Nucleophile" evidence="6">
    <location>
        <position position="31"/>
    </location>
</feature>
<dbReference type="EC" id="3.1.3.-" evidence="5"/>
<dbReference type="PANTHER" id="PTHR19288">
    <property type="entry name" value="4-NITROPHENYLPHOSPHATASE-RELATED"/>
    <property type="match status" value="1"/>
</dbReference>
<dbReference type="AlphaFoldDB" id="A0A1H9VCI7"/>
<dbReference type="InterPro" id="IPR023214">
    <property type="entry name" value="HAD_sf"/>
</dbReference>
<name>A0A1H9VCI7_BUTFI</name>
<evidence type="ECO:0000313" key="10">
    <source>
        <dbReference type="Proteomes" id="UP000182584"/>
    </source>
</evidence>
<dbReference type="NCBIfam" id="TIGR01460">
    <property type="entry name" value="HAD-SF-IIA"/>
    <property type="match status" value="1"/>
</dbReference>
<keyword evidence="3 9" id="KW-0378">Hydrolase</keyword>
<sequence>MDLKGGFVKEGLLTTMDKKKLLEDTDLFVLDMDGTFYLGDNILPGALSFIEAAINKGKDYLFFTNNASTRPEAYIDKLAGMGCFITRDKIMTSGDVMIRFLKSKYPGQSVYLLGTKPLIESFEDAGIKLDDEHPDIVVVSFDKTLTYEKLERACTFIRQGATFLATHMDINCPVEGGFIPDCGAICAAISLSTGRQPRYVGKPFKETVDMILDKTGYKRENITFVGDRLYTDVATGVNNGARGVLVLTGETHLEDVDSSDTKPDAIYDSIAQMGQLMLS</sequence>
<dbReference type="RefSeq" id="WP_242952757.1">
    <property type="nucleotide sequence ID" value="NZ_FOGJ01000022.1"/>
</dbReference>
<dbReference type="eggNOG" id="COG0647">
    <property type="taxonomic scope" value="Bacteria"/>
</dbReference>
<dbReference type="InterPro" id="IPR036412">
    <property type="entry name" value="HAD-like_sf"/>
</dbReference>
<dbReference type="Pfam" id="PF13344">
    <property type="entry name" value="Hydrolase_6"/>
    <property type="match status" value="1"/>
</dbReference>
<feature type="binding site" evidence="8">
    <location>
        <position position="33"/>
    </location>
    <ligand>
        <name>Mg(2+)</name>
        <dbReference type="ChEBI" id="CHEBI:18420"/>
    </ligand>
</feature>
<organism evidence="9 10">
    <name type="scientific">Butyrivibrio fibrisolvens</name>
    <dbReference type="NCBI Taxonomy" id="831"/>
    <lineage>
        <taxon>Bacteria</taxon>
        <taxon>Bacillati</taxon>
        <taxon>Bacillota</taxon>
        <taxon>Clostridia</taxon>
        <taxon>Lachnospirales</taxon>
        <taxon>Lachnospiraceae</taxon>
        <taxon>Butyrivibrio</taxon>
    </lineage>
</organism>
<dbReference type="GO" id="GO:0005737">
    <property type="term" value="C:cytoplasm"/>
    <property type="evidence" value="ECO:0007669"/>
    <property type="project" value="TreeGrafter"/>
</dbReference>
<comment type="function">
    <text evidence="5">Catalyzes the dephosphorylation of 2-6 carbon acid sugars in vitro.</text>
</comment>
<keyword evidence="4 5" id="KW-0460">Magnesium</keyword>
<evidence type="ECO:0000256" key="5">
    <source>
        <dbReference type="PIRNR" id="PIRNR000915"/>
    </source>
</evidence>
<evidence type="ECO:0000256" key="1">
    <source>
        <dbReference type="ARBA" id="ARBA00006696"/>
    </source>
</evidence>
<evidence type="ECO:0000256" key="6">
    <source>
        <dbReference type="PIRSR" id="PIRSR000915-1"/>
    </source>
</evidence>
<evidence type="ECO:0000256" key="4">
    <source>
        <dbReference type="ARBA" id="ARBA00022842"/>
    </source>
</evidence>
<evidence type="ECO:0000256" key="8">
    <source>
        <dbReference type="PIRSR" id="PIRSR000915-3"/>
    </source>
</evidence>
<dbReference type="EMBL" id="FOGJ01000022">
    <property type="protein sequence ID" value="SES19289.1"/>
    <property type="molecule type" value="Genomic_DNA"/>
</dbReference>
<feature type="binding site" evidence="8">
    <location>
        <position position="31"/>
    </location>
    <ligand>
        <name>Mg(2+)</name>
        <dbReference type="ChEBI" id="CHEBI:18420"/>
    </ligand>
</feature>
<dbReference type="SUPFAM" id="SSF56784">
    <property type="entry name" value="HAD-like"/>
    <property type="match status" value="1"/>
</dbReference>
<evidence type="ECO:0000256" key="2">
    <source>
        <dbReference type="ARBA" id="ARBA00022723"/>
    </source>
</evidence>
<dbReference type="PANTHER" id="PTHR19288:SF46">
    <property type="entry name" value="HALOACID DEHALOGENASE-LIKE HYDROLASE DOMAIN-CONTAINING PROTEIN 2"/>
    <property type="match status" value="1"/>
</dbReference>
<reference evidence="9 10" key="1">
    <citation type="submission" date="2016-10" db="EMBL/GenBank/DDBJ databases">
        <authorList>
            <person name="de Groot N.N."/>
        </authorList>
    </citation>
    <scope>NUCLEOTIDE SEQUENCE [LARGE SCALE GENOMIC DNA]</scope>
    <source>
        <strain evidence="9 10">AR40</strain>
    </source>
</reference>
<protein>
    <recommendedName>
        <fullName evidence="5">Acid sugar phosphatase</fullName>
        <ecNumber evidence="5">3.1.3.-</ecNumber>
    </recommendedName>
</protein>
<evidence type="ECO:0000313" key="9">
    <source>
        <dbReference type="EMBL" id="SES19289.1"/>
    </source>
</evidence>
<dbReference type="InterPro" id="IPR006357">
    <property type="entry name" value="HAD-SF_hydro_IIA"/>
</dbReference>
<dbReference type="GO" id="GO:0016791">
    <property type="term" value="F:phosphatase activity"/>
    <property type="evidence" value="ECO:0007669"/>
    <property type="project" value="TreeGrafter"/>
</dbReference>
<dbReference type="Pfam" id="PF13242">
    <property type="entry name" value="Hydrolase_like"/>
    <property type="match status" value="1"/>
</dbReference>
<dbReference type="PIRSF" id="PIRSF000915">
    <property type="entry name" value="PGP-type_phosphatase"/>
    <property type="match status" value="1"/>
</dbReference>
<evidence type="ECO:0000256" key="3">
    <source>
        <dbReference type="ARBA" id="ARBA00022801"/>
    </source>
</evidence>